<organism evidence="1 2">
    <name type="scientific">Argiope bruennichi</name>
    <name type="common">Wasp spider</name>
    <name type="synonym">Aranea bruennichi</name>
    <dbReference type="NCBI Taxonomy" id="94029"/>
    <lineage>
        <taxon>Eukaryota</taxon>
        <taxon>Metazoa</taxon>
        <taxon>Ecdysozoa</taxon>
        <taxon>Arthropoda</taxon>
        <taxon>Chelicerata</taxon>
        <taxon>Arachnida</taxon>
        <taxon>Araneae</taxon>
        <taxon>Araneomorphae</taxon>
        <taxon>Entelegynae</taxon>
        <taxon>Araneoidea</taxon>
        <taxon>Araneidae</taxon>
        <taxon>Argiope</taxon>
    </lineage>
</organism>
<gene>
    <name evidence="1" type="ORF">HNY73_011355</name>
</gene>
<accession>A0A8T0F6J9</accession>
<evidence type="ECO:0000313" key="2">
    <source>
        <dbReference type="Proteomes" id="UP000807504"/>
    </source>
</evidence>
<proteinExistence type="predicted"/>
<comment type="caution">
    <text evidence="1">The sequence shown here is derived from an EMBL/GenBank/DDBJ whole genome shotgun (WGS) entry which is preliminary data.</text>
</comment>
<dbReference type="EMBL" id="JABXBU010000030">
    <property type="protein sequence ID" value="KAF8785855.1"/>
    <property type="molecule type" value="Genomic_DNA"/>
</dbReference>
<name>A0A8T0F6J9_ARGBR</name>
<evidence type="ECO:0000313" key="1">
    <source>
        <dbReference type="EMBL" id="KAF8785855.1"/>
    </source>
</evidence>
<reference evidence="1" key="1">
    <citation type="journal article" date="2020" name="bioRxiv">
        <title>Chromosome-level reference genome of the European wasp spider Argiope bruennichi: a resource for studies on range expansion and evolutionary adaptation.</title>
        <authorList>
            <person name="Sheffer M.M."/>
            <person name="Hoppe A."/>
            <person name="Krehenwinkel H."/>
            <person name="Uhl G."/>
            <person name="Kuss A.W."/>
            <person name="Jensen L."/>
            <person name="Jensen C."/>
            <person name="Gillespie R.G."/>
            <person name="Hoff K.J."/>
            <person name="Prost S."/>
        </authorList>
    </citation>
    <scope>NUCLEOTIDE SEQUENCE</scope>
</reference>
<dbReference type="AlphaFoldDB" id="A0A8T0F6J9"/>
<keyword evidence="2" id="KW-1185">Reference proteome</keyword>
<protein>
    <submittedName>
        <fullName evidence="1">Uncharacterized protein</fullName>
    </submittedName>
</protein>
<sequence>MMLHKLSNVAAPSTYIVLPRSGGPQERTFQLISRCPYSSVGFPNATTLRHFPTEAASVANGMPRTRIVPSHAHVVAQQLLGLDSFTRVLSLYPSLLVPHRT</sequence>
<reference evidence="1" key="2">
    <citation type="submission" date="2020-06" db="EMBL/GenBank/DDBJ databases">
        <authorList>
            <person name="Sheffer M."/>
        </authorList>
    </citation>
    <scope>NUCLEOTIDE SEQUENCE</scope>
</reference>
<dbReference type="Proteomes" id="UP000807504">
    <property type="component" value="Unassembled WGS sequence"/>
</dbReference>